<gene>
    <name evidence="1" type="ORF">BGZ65_009336</name>
</gene>
<protein>
    <submittedName>
        <fullName evidence="1">Uncharacterized protein</fullName>
    </submittedName>
</protein>
<keyword evidence="2" id="KW-1185">Reference proteome</keyword>
<organism evidence="1 2">
    <name type="scientific">Modicella reniformis</name>
    <dbReference type="NCBI Taxonomy" id="1440133"/>
    <lineage>
        <taxon>Eukaryota</taxon>
        <taxon>Fungi</taxon>
        <taxon>Fungi incertae sedis</taxon>
        <taxon>Mucoromycota</taxon>
        <taxon>Mortierellomycotina</taxon>
        <taxon>Mortierellomycetes</taxon>
        <taxon>Mortierellales</taxon>
        <taxon>Mortierellaceae</taxon>
        <taxon>Modicella</taxon>
    </lineage>
</organism>
<dbReference type="Proteomes" id="UP000749646">
    <property type="component" value="Unassembled WGS sequence"/>
</dbReference>
<evidence type="ECO:0000313" key="2">
    <source>
        <dbReference type="Proteomes" id="UP000749646"/>
    </source>
</evidence>
<reference evidence="1" key="1">
    <citation type="journal article" date="2020" name="Fungal Divers.">
        <title>Resolving the Mortierellaceae phylogeny through synthesis of multi-gene phylogenetics and phylogenomics.</title>
        <authorList>
            <person name="Vandepol N."/>
            <person name="Liber J."/>
            <person name="Desiro A."/>
            <person name="Na H."/>
            <person name="Kennedy M."/>
            <person name="Barry K."/>
            <person name="Grigoriev I.V."/>
            <person name="Miller A.N."/>
            <person name="O'Donnell K."/>
            <person name="Stajich J.E."/>
            <person name="Bonito G."/>
        </authorList>
    </citation>
    <scope>NUCLEOTIDE SEQUENCE</scope>
    <source>
        <strain evidence="1">MES-2147</strain>
    </source>
</reference>
<accession>A0A9P6ME63</accession>
<evidence type="ECO:0000313" key="1">
    <source>
        <dbReference type="EMBL" id="KAF9995029.1"/>
    </source>
</evidence>
<comment type="caution">
    <text evidence="1">The sequence shown here is derived from an EMBL/GenBank/DDBJ whole genome shotgun (WGS) entry which is preliminary data.</text>
</comment>
<dbReference type="AlphaFoldDB" id="A0A9P6ME63"/>
<name>A0A9P6ME63_9FUNG</name>
<dbReference type="EMBL" id="JAAAHW010001439">
    <property type="protein sequence ID" value="KAF9995029.1"/>
    <property type="molecule type" value="Genomic_DNA"/>
</dbReference>
<sequence>MIEAGGVGGMIGGAGVGALSLAGEGMNIGADAYENTRKGAEVVTVRAIDALDGGKHINNLANTLTKGIAGAEETKAKAYSNAEIAKAEADSRARIAESESKARIEEAKLKSEALKAQVELAKLGIKY</sequence>
<proteinExistence type="predicted"/>